<evidence type="ECO:0000313" key="1">
    <source>
        <dbReference type="EMBL" id="CAV27272.1"/>
    </source>
</evidence>
<sequence>MSDNVRLRDTRKKSTHSMSDMAIYRMRNDPGTIAAKSKTRIKPGMASIIFTLNEKILSHHPCFQPAITPIDVPNNAAVVILINAMESEVVMAWLNLAKLLRPKWSLPKGSSTEGVVNARSKFCLAISP</sequence>
<evidence type="ECO:0000313" key="2">
    <source>
        <dbReference type="Proteomes" id="UP000009100"/>
    </source>
</evidence>
<dbReference type="EMBL" id="FM954973">
    <property type="protein sequence ID" value="CAV27272.1"/>
    <property type="molecule type" value="Genomic_DNA"/>
</dbReference>
<accession>B7VT14</accession>
<dbReference type="KEGG" id="vsp:VS_II1267"/>
<name>B7VT14_VIBA3</name>
<gene>
    <name evidence="1" type="ordered locus">VS_II1267</name>
</gene>
<organism evidence="1 2">
    <name type="scientific">Vibrio atlanticus (strain LGP32)</name>
    <name type="common">Vibrio splendidus (strain Mel32)</name>
    <dbReference type="NCBI Taxonomy" id="575788"/>
    <lineage>
        <taxon>Bacteria</taxon>
        <taxon>Pseudomonadati</taxon>
        <taxon>Pseudomonadota</taxon>
        <taxon>Gammaproteobacteria</taxon>
        <taxon>Vibrionales</taxon>
        <taxon>Vibrionaceae</taxon>
        <taxon>Vibrio</taxon>
    </lineage>
</organism>
<protein>
    <submittedName>
        <fullName evidence="1">Uncharacterized protein</fullName>
    </submittedName>
</protein>
<dbReference type="AlphaFoldDB" id="B7VT14"/>
<dbReference type="Proteomes" id="UP000009100">
    <property type="component" value="Chromosome 2"/>
</dbReference>
<proteinExistence type="predicted"/>
<dbReference type="HOGENOM" id="CLU_1958669_0_0_6"/>
<reference evidence="1 2" key="1">
    <citation type="submission" date="2009-02" db="EMBL/GenBank/DDBJ databases">
        <title>Vibrio splendidus str. LGP32 complete genome.</title>
        <authorList>
            <person name="Mazel D."/>
            <person name="Le Roux F."/>
        </authorList>
    </citation>
    <scope>NUCLEOTIDE SEQUENCE [LARGE SCALE GENOMIC DNA]</scope>
    <source>
        <strain evidence="1 2">LGP32</strain>
    </source>
</reference>